<name>A0A7J3ZKE4_9CREN</name>
<keyword evidence="1" id="KW-1133">Transmembrane helix</keyword>
<feature type="transmembrane region" description="Helical" evidence="1">
    <location>
        <begin position="12"/>
        <end position="31"/>
    </location>
</feature>
<dbReference type="EMBL" id="DRZC01000056">
    <property type="protein sequence ID" value="HHQ80581.1"/>
    <property type="molecule type" value="Genomic_DNA"/>
</dbReference>
<feature type="transmembrane region" description="Helical" evidence="1">
    <location>
        <begin position="87"/>
        <end position="106"/>
    </location>
</feature>
<accession>A0A7J3ZKE4</accession>
<comment type="caution">
    <text evidence="2">The sequence shown here is derived from an EMBL/GenBank/DDBJ whole genome shotgun (WGS) entry which is preliminary data.</text>
</comment>
<evidence type="ECO:0000256" key="1">
    <source>
        <dbReference type="SAM" id="Phobius"/>
    </source>
</evidence>
<evidence type="ECO:0008006" key="3">
    <source>
        <dbReference type="Google" id="ProtNLM"/>
    </source>
</evidence>
<organism evidence="2">
    <name type="scientific">Fervidicoccus fontis</name>
    <dbReference type="NCBI Taxonomy" id="683846"/>
    <lineage>
        <taxon>Archaea</taxon>
        <taxon>Thermoproteota</taxon>
        <taxon>Thermoprotei</taxon>
        <taxon>Fervidicoccales</taxon>
        <taxon>Fervidicoccaceae</taxon>
        <taxon>Fervidicoccus</taxon>
    </lineage>
</organism>
<feature type="transmembrane region" description="Helical" evidence="1">
    <location>
        <begin position="126"/>
        <end position="145"/>
    </location>
</feature>
<protein>
    <recommendedName>
        <fullName evidence="3">DUF106 domain-containing protein</fullName>
    </recommendedName>
</protein>
<gene>
    <name evidence="2" type="ORF">ENM78_03910</name>
</gene>
<sequence length="164" mass="18466">MLSEAEQVLLLVHLAYLAASILTGYLVRLFANPLEARRLRLEIDALASHLPPKRARVTRKLEKKARIIESELSVLRKKYARLSIKRIGIVSLVYGLAFWTVVVFFPPALPAPVHVPFITKVVDGTPVIPTLYLFIFGLFLLSPLATRISEPPIEELESKEGKER</sequence>
<reference evidence="2" key="1">
    <citation type="journal article" date="2020" name="mSystems">
        <title>Genome- and Community-Level Interaction Insights into Carbon Utilization and Element Cycling Functions of Hydrothermarchaeota in Hydrothermal Sediment.</title>
        <authorList>
            <person name="Zhou Z."/>
            <person name="Liu Y."/>
            <person name="Xu W."/>
            <person name="Pan J."/>
            <person name="Luo Z.H."/>
            <person name="Li M."/>
        </authorList>
    </citation>
    <scope>NUCLEOTIDE SEQUENCE [LARGE SCALE GENOMIC DNA]</scope>
    <source>
        <strain evidence="2">SpSt-1116</strain>
    </source>
</reference>
<proteinExistence type="predicted"/>
<keyword evidence="1" id="KW-0812">Transmembrane</keyword>
<keyword evidence="1" id="KW-0472">Membrane</keyword>
<evidence type="ECO:0000313" key="2">
    <source>
        <dbReference type="EMBL" id="HHQ80581.1"/>
    </source>
</evidence>
<dbReference type="AlphaFoldDB" id="A0A7J3ZKE4"/>